<name>A0A0F9R0P9_9ZZZZ</name>
<accession>A0A0F9R0P9</accession>
<dbReference type="AlphaFoldDB" id="A0A0F9R0P9"/>
<sequence length="213" mass="22884">MSCECVVAGLFQVGFDGIISVNITGSSEFLDILSQCDAAPNVFSEVRKRLKGPSVGQMSITAYAFPQGSINKLLGTSCPSQAGVDLPTQDRFDCENNVTHIIRTKTGQAFREGDPIDGIILTDEFCSFRTVNASASSGPAERVVDTERFLGSDLIWTGPPFSFDTTDADTLDFSILGLDVKLTNFSISVQAPAATTNSYTFKYSIPSCEGDLF</sequence>
<proteinExistence type="predicted"/>
<dbReference type="EMBL" id="LAZR01004177">
    <property type="protein sequence ID" value="KKN11073.1"/>
    <property type="molecule type" value="Genomic_DNA"/>
</dbReference>
<evidence type="ECO:0000313" key="1">
    <source>
        <dbReference type="EMBL" id="KKN11073.1"/>
    </source>
</evidence>
<organism evidence="1">
    <name type="scientific">marine sediment metagenome</name>
    <dbReference type="NCBI Taxonomy" id="412755"/>
    <lineage>
        <taxon>unclassified sequences</taxon>
        <taxon>metagenomes</taxon>
        <taxon>ecological metagenomes</taxon>
    </lineage>
</organism>
<reference evidence="1" key="1">
    <citation type="journal article" date="2015" name="Nature">
        <title>Complex archaea that bridge the gap between prokaryotes and eukaryotes.</title>
        <authorList>
            <person name="Spang A."/>
            <person name="Saw J.H."/>
            <person name="Jorgensen S.L."/>
            <person name="Zaremba-Niedzwiedzka K."/>
            <person name="Martijn J."/>
            <person name="Lind A.E."/>
            <person name="van Eijk R."/>
            <person name="Schleper C."/>
            <person name="Guy L."/>
            <person name="Ettema T.J."/>
        </authorList>
    </citation>
    <scope>NUCLEOTIDE SEQUENCE</scope>
</reference>
<comment type="caution">
    <text evidence="1">The sequence shown here is derived from an EMBL/GenBank/DDBJ whole genome shotgun (WGS) entry which is preliminary data.</text>
</comment>
<protein>
    <submittedName>
        <fullName evidence="1">Uncharacterized protein</fullName>
    </submittedName>
</protein>
<gene>
    <name evidence="1" type="ORF">LCGC14_1030180</name>
</gene>